<dbReference type="SMART" id="SM00869">
    <property type="entry name" value="Autotransporter"/>
    <property type="match status" value="1"/>
</dbReference>
<evidence type="ECO:0000256" key="2">
    <source>
        <dbReference type="SAM" id="MobiDB-lite"/>
    </source>
</evidence>
<evidence type="ECO:0000259" key="3">
    <source>
        <dbReference type="PROSITE" id="PS51208"/>
    </source>
</evidence>
<dbReference type="Pfam" id="PF03797">
    <property type="entry name" value="Autotransporter"/>
    <property type="match status" value="1"/>
</dbReference>
<accession>A0AAI9MUX1</accession>
<proteinExistence type="predicted"/>
<dbReference type="GO" id="GO:0019867">
    <property type="term" value="C:outer membrane"/>
    <property type="evidence" value="ECO:0007669"/>
    <property type="project" value="InterPro"/>
</dbReference>
<evidence type="ECO:0000313" key="4">
    <source>
        <dbReference type="EMBL" id="EMO9458682.1"/>
    </source>
</evidence>
<dbReference type="NCBIfam" id="TIGR01414">
    <property type="entry name" value="autotrans_barl"/>
    <property type="match status" value="1"/>
</dbReference>
<dbReference type="EMBL" id="ABKJEP030000130">
    <property type="protein sequence ID" value="EMO9458682.1"/>
    <property type="molecule type" value="Genomic_DNA"/>
</dbReference>
<dbReference type="InterPro" id="IPR005546">
    <property type="entry name" value="Autotransporte_beta"/>
</dbReference>
<gene>
    <name evidence="4" type="ORF">PN925_004120</name>
</gene>
<dbReference type="InterPro" id="IPR036709">
    <property type="entry name" value="Autotransporte_beta_dom_sf"/>
</dbReference>
<protein>
    <submittedName>
        <fullName evidence="4">Autotransporter outer membrane beta-barrel domain-containing protein</fullName>
    </submittedName>
</protein>
<dbReference type="Gene3D" id="2.40.128.130">
    <property type="entry name" value="Autotransporter beta-domain"/>
    <property type="match status" value="1"/>
</dbReference>
<dbReference type="InterPro" id="IPR043990">
    <property type="entry name" value="AC_1"/>
</dbReference>
<feature type="domain" description="Autotransporter" evidence="3">
    <location>
        <begin position="811"/>
        <end position="1099"/>
    </location>
</feature>
<dbReference type="InterPro" id="IPR011050">
    <property type="entry name" value="Pectin_lyase_fold/virulence"/>
</dbReference>
<dbReference type="NCBIfam" id="TIGR02601">
    <property type="entry name" value="autotrns_rpt"/>
    <property type="match status" value="1"/>
</dbReference>
<dbReference type="InterPro" id="IPR012332">
    <property type="entry name" value="Autotransporter_pectin_lyase_C"/>
</dbReference>
<sequence>MWIGSRADKGNVATQSGYVSIDGTGSELISSGRIIVGTYSRGTLSVTNGGYVHTGDRLNVGNQPETNAFDNLLFIDGAGSEVSAEKSVQVGLQGKGTAVVSNGGTLRTDTIFVANGAGSNGELAVGAREGDSSAAAGNIDASVITFGKGNGRITLNHTDSDFLLSSDITGTGVINAFNGTTRLAGNNAAYSGDINISSPATIIVSHQNNLGDNNIINDGELRIQSDTDWVFTNPLSGSGMLTADTGNNHFSFNSPAPGTMFSGTVNLLNTLFDLSDINTSALAQSVLLLGQGSHTTVGTGEQRIGSLAFNGGTLIFGNINPGDAASREWITTSDSLDLTGTGQIQISSSGVFNNPPPVPAASVPLLQQDDGGVMIQLANSQGSVSGNAGNLTLVDQNNNVISDDTRVSVVQNGEVVANGIYDYRLTSGENNDGLYINYGLTQVELLAQGANALMLSAEGNSGNAADLSAQITGSGDLRINTDTPLSLSNSANSYTGTTRLDAGTLKMGNNNVLGNTHLLTLAQNTQLDMNGFAQTLQNLSSAEGSLIDFNQGALTVNNGTMAGNLTGAGSLTVTGGSLSISSDNTGMTADTTIDEDGSVYMQATHALGSGSVSNSGNLVIGTDSADNNRPLPTGYQVGSLTNSGTVAVTHLAAGTQFQVNGNYTGQDGLIQFDTVLEGDNSLTDKMTVTGDTSGQTFVSVNNIGGHGDQTINGIELISISGDSAGEFIKQGRIVAGTYDYSLVRGTGSLAGNWYLTSENTDVDPGTDPDADKNNRPEGGSYAANLAAANTMFNTRLHDRLGETQYTDALTGEEKVTGMWMRQVGGHNNWRDNSGQLKTQSNRYVIQIGGDIARWSTDGLDRWHLGIMAGYGHDSSRTRSSATGYSSKGSVNGYSAGTYATWYANDTDHSGLYADTWLQYSWFNNDVNGEGLASESYRSRGLTASAETGYTQKLTEFTGSKGSRNEWFIQPQAQITLMDVRADDHRENNGTRVEGKGNGNIQTRLGIRTYLKGHTREDDGKDREFQPFIEANWIHNTRNFSAGMDGVSLSQKGTKNLGEVKVGVEGQINPHLNLWGNVGVQVGDNGYNDSAAMLGIRYNF</sequence>
<keyword evidence="1" id="KW-0732">Signal</keyword>
<dbReference type="InterPro" id="IPR050909">
    <property type="entry name" value="Bact_Autotransporter_VF"/>
</dbReference>
<dbReference type="Pfam" id="PF18883">
    <property type="entry name" value="AC_1"/>
    <property type="match status" value="1"/>
</dbReference>
<dbReference type="RefSeq" id="WP_368899420.1">
    <property type="nucleotide sequence ID" value="NZ_CAXOOS010000008.1"/>
</dbReference>
<name>A0AAI9MUX1_MORMO</name>
<dbReference type="NCBIfam" id="TIGR04393">
    <property type="entry name" value="rpt_T5SS_PEPC"/>
    <property type="match status" value="1"/>
</dbReference>
<comment type="caution">
    <text evidence="4">The sequence shown here is derived from an EMBL/GenBank/DDBJ whole genome shotgun (WGS) entry which is preliminary data.</text>
</comment>
<dbReference type="PANTHER" id="PTHR12338">
    <property type="entry name" value="AUTOTRANSPORTER"/>
    <property type="match status" value="1"/>
</dbReference>
<dbReference type="CDD" id="cd01344">
    <property type="entry name" value="PL2_Passenger_AT"/>
    <property type="match status" value="1"/>
</dbReference>
<dbReference type="InterPro" id="IPR030895">
    <property type="entry name" value="T5SS_PEPC_rpt"/>
</dbReference>
<dbReference type="Gene3D" id="2.160.20.20">
    <property type="match status" value="1"/>
</dbReference>
<organism evidence="4">
    <name type="scientific">Morganella morganii</name>
    <name type="common">Proteus morganii</name>
    <dbReference type="NCBI Taxonomy" id="582"/>
    <lineage>
        <taxon>Bacteria</taxon>
        <taxon>Pseudomonadati</taxon>
        <taxon>Pseudomonadota</taxon>
        <taxon>Gammaproteobacteria</taxon>
        <taxon>Enterobacterales</taxon>
        <taxon>Morganellaceae</taxon>
        <taxon>Morganella</taxon>
    </lineage>
</organism>
<dbReference type="SUPFAM" id="SSF103515">
    <property type="entry name" value="Autotransporter"/>
    <property type="match status" value="1"/>
</dbReference>
<dbReference type="PROSITE" id="PS51208">
    <property type="entry name" value="AUTOTRANSPORTER"/>
    <property type="match status" value="1"/>
</dbReference>
<dbReference type="SUPFAM" id="SSF51126">
    <property type="entry name" value="Pectin lyase-like"/>
    <property type="match status" value="1"/>
</dbReference>
<dbReference type="InterPro" id="IPR006315">
    <property type="entry name" value="OM_autotransptr_brl_dom"/>
</dbReference>
<evidence type="ECO:0000256" key="1">
    <source>
        <dbReference type="ARBA" id="ARBA00022729"/>
    </source>
</evidence>
<reference evidence="4" key="1">
    <citation type="submission" date="2024-02" db="EMBL/GenBank/DDBJ databases">
        <authorList>
            <consortium name="Clinical and Environmental Microbiology Branch: Whole genome sequencing antimicrobial resistance pathogens in the healthcare setting"/>
        </authorList>
    </citation>
    <scope>NUCLEOTIDE SEQUENCE</scope>
    <source>
        <strain evidence="4">2023KU-00017</strain>
    </source>
</reference>
<dbReference type="AlphaFoldDB" id="A0AAI9MUX1"/>
<dbReference type="InterPro" id="IPR013425">
    <property type="entry name" value="Autotrns_rpt"/>
</dbReference>
<feature type="region of interest" description="Disordered" evidence="2">
    <location>
        <begin position="758"/>
        <end position="779"/>
    </location>
</feature>
<dbReference type="PANTHER" id="PTHR12338:SF5">
    <property type="entry name" value="ANTIGEN 43-RELATED"/>
    <property type="match status" value="1"/>
</dbReference>